<comment type="caution">
    <text evidence="2">The sequence shown here is derived from an EMBL/GenBank/DDBJ whole genome shotgun (WGS) entry which is preliminary data.</text>
</comment>
<accession>A0A8K0JXG1</accession>
<sequence>MSDGLGYLHKKGRIIHIEIELEKVLLSMDESYVRKLVVEVIELVVAVNCGMVETNRRKTAPITIANCWSSACIAFELAAGDLFLKFSKSRLFSG</sequence>
<dbReference type="PROSITE" id="PS50011">
    <property type="entry name" value="PROTEIN_KINASE_DOM"/>
    <property type="match status" value="1"/>
</dbReference>
<reference evidence="2" key="2">
    <citation type="submission" date="2017-10" db="EMBL/GenBank/DDBJ databases">
        <title>Ladona fulva Genome sequencing and assembly.</title>
        <authorList>
            <person name="Murali S."/>
            <person name="Richards S."/>
            <person name="Bandaranaike D."/>
            <person name="Bellair M."/>
            <person name="Blankenburg K."/>
            <person name="Chao H."/>
            <person name="Dinh H."/>
            <person name="Doddapaneni H."/>
            <person name="Dugan-Rocha S."/>
            <person name="Elkadiri S."/>
            <person name="Gnanaolivu R."/>
            <person name="Hernandez B."/>
            <person name="Skinner E."/>
            <person name="Javaid M."/>
            <person name="Lee S."/>
            <person name="Li M."/>
            <person name="Ming W."/>
            <person name="Munidasa M."/>
            <person name="Muniz J."/>
            <person name="Nguyen L."/>
            <person name="Hughes D."/>
            <person name="Osuji N."/>
            <person name="Pu L.-L."/>
            <person name="Puazo M."/>
            <person name="Qu C."/>
            <person name="Quiroz J."/>
            <person name="Raj R."/>
            <person name="Weissenberger G."/>
            <person name="Xin Y."/>
            <person name="Zou X."/>
            <person name="Han Y."/>
            <person name="Worley K."/>
            <person name="Muzny D."/>
            <person name="Gibbs R."/>
        </authorList>
    </citation>
    <scope>NUCLEOTIDE SEQUENCE</scope>
    <source>
        <strain evidence="2">Sampled in the wild</strain>
    </source>
</reference>
<dbReference type="Proteomes" id="UP000792457">
    <property type="component" value="Unassembled WGS sequence"/>
</dbReference>
<feature type="domain" description="Protein kinase" evidence="1">
    <location>
        <begin position="1"/>
        <end position="94"/>
    </location>
</feature>
<dbReference type="GO" id="GO:0005524">
    <property type="term" value="F:ATP binding"/>
    <property type="evidence" value="ECO:0007669"/>
    <property type="project" value="InterPro"/>
</dbReference>
<dbReference type="InterPro" id="IPR000719">
    <property type="entry name" value="Prot_kinase_dom"/>
</dbReference>
<dbReference type="AlphaFoldDB" id="A0A8K0JXG1"/>
<dbReference type="GO" id="GO:0004672">
    <property type="term" value="F:protein kinase activity"/>
    <property type="evidence" value="ECO:0007669"/>
    <property type="project" value="InterPro"/>
</dbReference>
<evidence type="ECO:0000313" key="3">
    <source>
        <dbReference type="Proteomes" id="UP000792457"/>
    </source>
</evidence>
<protein>
    <recommendedName>
        <fullName evidence="1">Protein kinase domain-containing protein</fullName>
    </recommendedName>
</protein>
<gene>
    <name evidence="2" type="ORF">J437_LFUL003208</name>
</gene>
<keyword evidence="3" id="KW-1185">Reference proteome</keyword>
<proteinExistence type="predicted"/>
<organism evidence="2 3">
    <name type="scientific">Ladona fulva</name>
    <name type="common">Scarce chaser dragonfly</name>
    <name type="synonym">Libellula fulva</name>
    <dbReference type="NCBI Taxonomy" id="123851"/>
    <lineage>
        <taxon>Eukaryota</taxon>
        <taxon>Metazoa</taxon>
        <taxon>Ecdysozoa</taxon>
        <taxon>Arthropoda</taxon>
        <taxon>Hexapoda</taxon>
        <taxon>Insecta</taxon>
        <taxon>Pterygota</taxon>
        <taxon>Palaeoptera</taxon>
        <taxon>Odonata</taxon>
        <taxon>Epiprocta</taxon>
        <taxon>Anisoptera</taxon>
        <taxon>Libelluloidea</taxon>
        <taxon>Libellulidae</taxon>
        <taxon>Ladona</taxon>
    </lineage>
</organism>
<evidence type="ECO:0000313" key="2">
    <source>
        <dbReference type="EMBL" id="KAG8224485.1"/>
    </source>
</evidence>
<name>A0A8K0JXG1_LADFU</name>
<evidence type="ECO:0000259" key="1">
    <source>
        <dbReference type="PROSITE" id="PS50011"/>
    </source>
</evidence>
<reference evidence="2" key="1">
    <citation type="submission" date="2013-04" db="EMBL/GenBank/DDBJ databases">
        <authorList>
            <person name="Qu J."/>
            <person name="Murali S.C."/>
            <person name="Bandaranaike D."/>
            <person name="Bellair M."/>
            <person name="Blankenburg K."/>
            <person name="Chao H."/>
            <person name="Dinh H."/>
            <person name="Doddapaneni H."/>
            <person name="Downs B."/>
            <person name="Dugan-Rocha S."/>
            <person name="Elkadiri S."/>
            <person name="Gnanaolivu R.D."/>
            <person name="Hernandez B."/>
            <person name="Javaid M."/>
            <person name="Jayaseelan J.C."/>
            <person name="Lee S."/>
            <person name="Li M."/>
            <person name="Ming W."/>
            <person name="Munidasa M."/>
            <person name="Muniz J."/>
            <person name="Nguyen L."/>
            <person name="Ongeri F."/>
            <person name="Osuji N."/>
            <person name="Pu L.-L."/>
            <person name="Puazo M."/>
            <person name="Qu C."/>
            <person name="Quiroz J."/>
            <person name="Raj R."/>
            <person name="Weissenberger G."/>
            <person name="Xin Y."/>
            <person name="Zou X."/>
            <person name="Han Y."/>
            <person name="Richards S."/>
            <person name="Worley K."/>
            <person name="Muzny D."/>
            <person name="Gibbs R."/>
        </authorList>
    </citation>
    <scope>NUCLEOTIDE SEQUENCE</scope>
    <source>
        <strain evidence="2">Sampled in the wild</strain>
    </source>
</reference>
<dbReference type="EMBL" id="KZ308197">
    <property type="protein sequence ID" value="KAG8224485.1"/>
    <property type="molecule type" value="Genomic_DNA"/>
</dbReference>